<protein>
    <recommendedName>
        <fullName evidence="3">HlyD family secretion protein</fullName>
    </recommendedName>
</protein>
<keyword evidence="2" id="KW-1185">Reference proteome</keyword>
<evidence type="ECO:0008006" key="3">
    <source>
        <dbReference type="Google" id="ProtNLM"/>
    </source>
</evidence>
<evidence type="ECO:0000313" key="2">
    <source>
        <dbReference type="Proteomes" id="UP000535890"/>
    </source>
</evidence>
<dbReference type="Proteomes" id="UP000535890">
    <property type="component" value="Unassembled WGS sequence"/>
</dbReference>
<sequence length="241" mass="24854">MARARVGPAAVLALCLGILAAGLFVGITFSQVTGRCSAPTIIGGLIEGFSARATVSDGSTLTGRVEADQAAAVRVGQEVSVDQPLAETAVNAWIVALRGNEFTASVDPPPWVAVVSSPAPGILRSGRSGTVEVDTIAVSKTLLTPTAALTPVPGRPGLATELIGGYGAPVERELRRVEAIEGDFALAELTDDATAAGLGIRSPTRDRGWYGVIVPDRLCRVAALWPPVLDGPRTARIAENR</sequence>
<comment type="caution">
    <text evidence="1">The sequence shown here is derived from an EMBL/GenBank/DDBJ whole genome shotgun (WGS) entry which is preliminary data.</text>
</comment>
<organism evidence="1 2">
    <name type="scientific">Actinomycetospora corticicola</name>
    <dbReference type="NCBI Taxonomy" id="663602"/>
    <lineage>
        <taxon>Bacteria</taxon>
        <taxon>Bacillati</taxon>
        <taxon>Actinomycetota</taxon>
        <taxon>Actinomycetes</taxon>
        <taxon>Pseudonocardiales</taxon>
        <taxon>Pseudonocardiaceae</taxon>
        <taxon>Actinomycetospora</taxon>
    </lineage>
</organism>
<reference evidence="1 2" key="1">
    <citation type="submission" date="2020-07" db="EMBL/GenBank/DDBJ databases">
        <title>Sequencing the genomes of 1000 actinobacteria strains.</title>
        <authorList>
            <person name="Klenk H.-P."/>
        </authorList>
    </citation>
    <scope>NUCLEOTIDE SEQUENCE [LARGE SCALE GENOMIC DNA]</scope>
    <source>
        <strain evidence="1 2">DSM 45772</strain>
    </source>
</reference>
<dbReference type="EMBL" id="JACCBN010000001">
    <property type="protein sequence ID" value="NYD37530.1"/>
    <property type="molecule type" value="Genomic_DNA"/>
</dbReference>
<dbReference type="AlphaFoldDB" id="A0A7Y9DXZ7"/>
<name>A0A7Y9DXZ7_9PSEU</name>
<dbReference type="RefSeq" id="WP_179795080.1">
    <property type="nucleotide sequence ID" value="NZ_BAABHP010000025.1"/>
</dbReference>
<evidence type="ECO:0000313" key="1">
    <source>
        <dbReference type="EMBL" id="NYD37530.1"/>
    </source>
</evidence>
<accession>A0A7Y9DXZ7</accession>
<proteinExistence type="predicted"/>
<gene>
    <name evidence="1" type="ORF">BJ983_003632</name>
</gene>